<evidence type="ECO:0000256" key="3">
    <source>
        <dbReference type="ARBA" id="ARBA00022553"/>
    </source>
</evidence>
<evidence type="ECO:0000313" key="9">
    <source>
        <dbReference type="Proteomes" id="UP000323142"/>
    </source>
</evidence>
<dbReference type="SMART" id="SM00448">
    <property type="entry name" value="REC"/>
    <property type="match status" value="1"/>
</dbReference>
<dbReference type="Gene3D" id="3.40.50.2300">
    <property type="match status" value="1"/>
</dbReference>
<dbReference type="InterPro" id="IPR036097">
    <property type="entry name" value="HisK_dim/P_sf"/>
</dbReference>
<dbReference type="PROSITE" id="PS50109">
    <property type="entry name" value="HIS_KIN"/>
    <property type="match status" value="1"/>
</dbReference>
<keyword evidence="5" id="KW-1133">Transmembrane helix</keyword>
<feature type="modified residue" description="4-aspartylphosphate" evidence="4">
    <location>
        <position position="638"/>
    </location>
</feature>
<dbReference type="Pfam" id="PF02518">
    <property type="entry name" value="HATPase_c"/>
    <property type="match status" value="1"/>
</dbReference>
<dbReference type="Gene3D" id="3.30.450.20">
    <property type="entry name" value="PAS domain"/>
    <property type="match status" value="2"/>
</dbReference>
<gene>
    <name evidence="8" type="ORF">F0L46_03995</name>
</gene>
<organism evidence="8 9">
    <name type="scientific">Salinarimonas soli</name>
    <dbReference type="NCBI Taxonomy" id="1638099"/>
    <lineage>
        <taxon>Bacteria</taxon>
        <taxon>Pseudomonadati</taxon>
        <taxon>Pseudomonadota</taxon>
        <taxon>Alphaproteobacteria</taxon>
        <taxon>Hyphomicrobiales</taxon>
        <taxon>Salinarimonadaceae</taxon>
        <taxon>Salinarimonas</taxon>
    </lineage>
</organism>
<dbReference type="Proteomes" id="UP000323142">
    <property type="component" value="Unassembled WGS sequence"/>
</dbReference>
<evidence type="ECO:0000313" key="8">
    <source>
        <dbReference type="EMBL" id="KAA2242134.1"/>
    </source>
</evidence>
<sequence>MGGSRTEADPGIVRPLRAMVVLSLLGPALLFGYAGYVNHESIKAQSAERIERALDVVQEHAAAALQTVERTIAETGEVLRGATDEGLRADEERLSRRLARSQAALPHIEAIWAFDRAGHPLVSSTVLPVPRGLDNSDRDYFQAQTPPGAGIHIGAMITARVGSSRFFVVSGRRETPDGAFDGVIAISVRPEHFRTFYARISRGIADSFGIVRADGAFLARFPSRGEGPERLNRQSVFLQRLAEQPEAGRFRATSQIDGIEREIGYRRVPGYPVYVQAGIETAAIWREWREAMLRHLAFGLPATLLLFGASLFALHRTAAFRAEVARRQAAEAALKQAQRLEAVGQLTGGVAHDFNNLLMVINGNVERLRRMGPDERQRRALEAIATAARRGASLTRQLLSFSRRQVHEPTVLDLRRSLPAVQDMLRSSLRGDIAVEIAVAPDLWPVKVDLSELELAILNIAVNARDAMPDGGRLTVAARNATLADGGVAGLRGDFVALSLTDTGCGIPPDVAARVFEPFFTTKEVGRGTGLGLSQVYGFAVQSGGTASLASEPGRGTTITLHLPRTREAPAAVDGAPESSVPRDGHGRVLLVEDNAAVAEVTVATLEELGYEVRHAADPAGALRLLEGEGRFDLVVSDIVMPGPVNGVDLARMIRTRHPHMPILLATGYSEVAQSAAEEGFPTLRKPYEAASLREAIRAALAGRRLRVVA</sequence>
<dbReference type="CDD" id="cd12915">
    <property type="entry name" value="PDC2_DGC_like"/>
    <property type="match status" value="1"/>
</dbReference>
<evidence type="ECO:0000256" key="5">
    <source>
        <dbReference type="SAM" id="Phobius"/>
    </source>
</evidence>
<dbReference type="Gene3D" id="3.30.565.10">
    <property type="entry name" value="Histidine kinase-like ATPase, C-terminal domain"/>
    <property type="match status" value="1"/>
</dbReference>
<proteinExistence type="predicted"/>
<feature type="domain" description="Histidine kinase" evidence="6">
    <location>
        <begin position="349"/>
        <end position="567"/>
    </location>
</feature>
<keyword evidence="5" id="KW-0812">Transmembrane</keyword>
<keyword evidence="5" id="KW-0472">Membrane</keyword>
<dbReference type="PROSITE" id="PS50110">
    <property type="entry name" value="RESPONSE_REGULATORY"/>
    <property type="match status" value="1"/>
</dbReference>
<evidence type="ECO:0000256" key="2">
    <source>
        <dbReference type="ARBA" id="ARBA00012438"/>
    </source>
</evidence>
<dbReference type="InterPro" id="IPR036890">
    <property type="entry name" value="HATPase_C_sf"/>
</dbReference>
<dbReference type="InterPro" id="IPR003594">
    <property type="entry name" value="HATPase_dom"/>
</dbReference>
<dbReference type="PANTHER" id="PTHR43065">
    <property type="entry name" value="SENSOR HISTIDINE KINASE"/>
    <property type="match status" value="1"/>
</dbReference>
<evidence type="ECO:0000259" key="6">
    <source>
        <dbReference type="PROSITE" id="PS50109"/>
    </source>
</evidence>
<dbReference type="SMART" id="SM00387">
    <property type="entry name" value="HATPase_c"/>
    <property type="match status" value="1"/>
</dbReference>
<dbReference type="InterPro" id="IPR054327">
    <property type="entry name" value="His-kinase-like_sensor"/>
</dbReference>
<feature type="transmembrane region" description="Helical" evidence="5">
    <location>
        <begin position="16"/>
        <end position="36"/>
    </location>
</feature>
<feature type="domain" description="Response regulatory" evidence="7">
    <location>
        <begin position="588"/>
        <end position="701"/>
    </location>
</feature>
<keyword evidence="9" id="KW-1185">Reference proteome</keyword>
<evidence type="ECO:0000256" key="1">
    <source>
        <dbReference type="ARBA" id="ARBA00000085"/>
    </source>
</evidence>
<dbReference type="SMART" id="SM00388">
    <property type="entry name" value="HisKA"/>
    <property type="match status" value="1"/>
</dbReference>
<dbReference type="SUPFAM" id="SSF55874">
    <property type="entry name" value="ATPase domain of HSP90 chaperone/DNA topoisomerase II/histidine kinase"/>
    <property type="match status" value="1"/>
</dbReference>
<reference evidence="8 9" key="1">
    <citation type="submission" date="2019-09" db="EMBL/GenBank/DDBJ databases">
        <title>Salinarimonas rosea gen. nov., sp. nov., a new member of the a-2 subgroup of the Proteobacteria.</title>
        <authorList>
            <person name="Liu J."/>
        </authorList>
    </citation>
    <scope>NUCLEOTIDE SEQUENCE [LARGE SCALE GENOMIC DNA]</scope>
    <source>
        <strain evidence="8 9">BN140002</strain>
    </source>
</reference>
<dbReference type="Pfam" id="PF00512">
    <property type="entry name" value="HisKA"/>
    <property type="match status" value="1"/>
</dbReference>
<dbReference type="EC" id="2.7.13.3" evidence="2"/>
<dbReference type="RefSeq" id="WP_149815742.1">
    <property type="nucleotide sequence ID" value="NZ_VUOA01000007.1"/>
</dbReference>
<keyword evidence="3 4" id="KW-0597">Phosphoprotein</keyword>
<dbReference type="OrthoDB" id="9796100at2"/>
<dbReference type="SUPFAM" id="SSF47384">
    <property type="entry name" value="Homodimeric domain of signal transducing histidine kinase"/>
    <property type="match status" value="1"/>
</dbReference>
<name>A0A5B2VTN4_9HYPH</name>
<evidence type="ECO:0000259" key="7">
    <source>
        <dbReference type="PROSITE" id="PS50110"/>
    </source>
</evidence>
<reference evidence="8 9" key="2">
    <citation type="submission" date="2019-09" db="EMBL/GenBank/DDBJ databases">
        <authorList>
            <person name="Jin C."/>
        </authorList>
    </citation>
    <scope>NUCLEOTIDE SEQUENCE [LARGE SCALE GENOMIC DNA]</scope>
    <source>
        <strain evidence="8 9">BN140002</strain>
    </source>
</reference>
<dbReference type="PRINTS" id="PR00344">
    <property type="entry name" value="BCTRLSENSOR"/>
</dbReference>
<dbReference type="InterPro" id="IPR004358">
    <property type="entry name" value="Sig_transdc_His_kin-like_C"/>
</dbReference>
<dbReference type="Pfam" id="PF22588">
    <property type="entry name" value="dCache_1_like"/>
    <property type="match status" value="1"/>
</dbReference>
<dbReference type="EMBL" id="VUOA01000007">
    <property type="protein sequence ID" value="KAA2242134.1"/>
    <property type="molecule type" value="Genomic_DNA"/>
</dbReference>
<accession>A0A5B2VTN4</accession>
<dbReference type="CDD" id="cd12914">
    <property type="entry name" value="PDC1_DGC_like"/>
    <property type="match status" value="1"/>
</dbReference>
<evidence type="ECO:0000256" key="4">
    <source>
        <dbReference type="PROSITE-ProRule" id="PRU00169"/>
    </source>
</evidence>
<protein>
    <recommendedName>
        <fullName evidence="2">histidine kinase</fullName>
        <ecNumber evidence="2">2.7.13.3</ecNumber>
    </recommendedName>
</protein>
<dbReference type="InterPro" id="IPR011006">
    <property type="entry name" value="CheY-like_superfamily"/>
</dbReference>
<comment type="catalytic activity">
    <reaction evidence="1">
        <text>ATP + protein L-histidine = ADP + protein N-phospho-L-histidine.</text>
        <dbReference type="EC" id="2.7.13.3"/>
    </reaction>
</comment>
<dbReference type="InterPro" id="IPR005467">
    <property type="entry name" value="His_kinase_dom"/>
</dbReference>
<feature type="transmembrane region" description="Helical" evidence="5">
    <location>
        <begin position="296"/>
        <end position="314"/>
    </location>
</feature>
<dbReference type="InterPro" id="IPR001789">
    <property type="entry name" value="Sig_transdc_resp-reg_receiver"/>
</dbReference>
<dbReference type="Gene3D" id="1.10.287.130">
    <property type="match status" value="1"/>
</dbReference>
<comment type="caution">
    <text evidence="8">The sequence shown here is derived from an EMBL/GenBank/DDBJ whole genome shotgun (WGS) entry which is preliminary data.</text>
</comment>
<dbReference type="PANTHER" id="PTHR43065:SF49">
    <property type="entry name" value="HISTIDINE KINASE"/>
    <property type="match status" value="1"/>
</dbReference>
<dbReference type="Pfam" id="PF00072">
    <property type="entry name" value="Response_reg"/>
    <property type="match status" value="1"/>
</dbReference>
<dbReference type="CDD" id="cd00082">
    <property type="entry name" value="HisKA"/>
    <property type="match status" value="1"/>
</dbReference>
<dbReference type="InterPro" id="IPR003661">
    <property type="entry name" value="HisK_dim/P_dom"/>
</dbReference>
<dbReference type="AlphaFoldDB" id="A0A5B2VTN4"/>
<dbReference type="GO" id="GO:0000155">
    <property type="term" value="F:phosphorelay sensor kinase activity"/>
    <property type="evidence" value="ECO:0007669"/>
    <property type="project" value="InterPro"/>
</dbReference>
<dbReference type="SUPFAM" id="SSF52172">
    <property type="entry name" value="CheY-like"/>
    <property type="match status" value="1"/>
</dbReference>